<dbReference type="Proteomes" id="UP000663862">
    <property type="component" value="Unassembled WGS sequence"/>
</dbReference>
<dbReference type="PANTHER" id="PTHR31121">
    <property type="entry name" value="ALPHA-1,2 MANNOSYLTRANSFERASE KTR1"/>
    <property type="match status" value="1"/>
</dbReference>
<comment type="similarity">
    <text evidence="1">Belongs to the glycosyltransferase 15 family.</text>
</comment>
<keyword evidence="3" id="KW-0812">Transmembrane</keyword>
<dbReference type="Proteomes" id="UP000663873">
    <property type="component" value="Unassembled WGS sequence"/>
</dbReference>
<keyword evidence="3" id="KW-0472">Membrane</keyword>
<proteinExistence type="inferred from homology"/>
<dbReference type="PANTHER" id="PTHR31121:SF6">
    <property type="entry name" value="ALPHA-1,2 MANNOSYLTRANSFERASE KTR1"/>
    <property type="match status" value="1"/>
</dbReference>
<dbReference type="InterPro" id="IPR029044">
    <property type="entry name" value="Nucleotide-diphossugar_trans"/>
</dbReference>
<dbReference type="EMBL" id="CAJOBO010000099">
    <property type="protein sequence ID" value="CAF4128497.1"/>
    <property type="molecule type" value="Genomic_DNA"/>
</dbReference>
<dbReference type="GO" id="GO:0005794">
    <property type="term" value="C:Golgi apparatus"/>
    <property type="evidence" value="ECO:0007669"/>
    <property type="project" value="TreeGrafter"/>
</dbReference>
<dbReference type="Proteomes" id="UP000663851">
    <property type="component" value="Unassembled WGS sequence"/>
</dbReference>
<dbReference type="EMBL" id="CAJOBQ010000237">
    <property type="protein sequence ID" value="CAF4302806.1"/>
    <property type="molecule type" value="Genomic_DNA"/>
</dbReference>
<evidence type="ECO:0000256" key="3">
    <source>
        <dbReference type="SAM" id="Phobius"/>
    </source>
</evidence>
<dbReference type="SUPFAM" id="SSF53448">
    <property type="entry name" value="Nucleotide-diphospho-sugar transferases"/>
    <property type="match status" value="1"/>
</dbReference>
<evidence type="ECO:0000313" key="11">
    <source>
        <dbReference type="Proteomes" id="UP000663873"/>
    </source>
</evidence>
<evidence type="ECO:0000313" key="7">
    <source>
        <dbReference type="EMBL" id="CAF4128497.1"/>
    </source>
</evidence>
<dbReference type="EMBL" id="CAJNYD010001241">
    <property type="protein sequence ID" value="CAF3325598.1"/>
    <property type="molecule type" value="Genomic_DNA"/>
</dbReference>
<organism evidence="4 10">
    <name type="scientific">Rotaria socialis</name>
    <dbReference type="NCBI Taxonomy" id="392032"/>
    <lineage>
        <taxon>Eukaryota</taxon>
        <taxon>Metazoa</taxon>
        <taxon>Spiralia</taxon>
        <taxon>Gnathifera</taxon>
        <taxon>Rotifera</taxon>
        <taxon>Eurotatoria</taxon>
        <taxon>Bdelloidea</taxon>
        <taxon>Philodinida</taxon>
        <taxon>Philodinidae</taxon>
        <taxon>Rotaria</taxon>
    </lineage>
</organism>
<dbReference type="GO" id="GO:0000032">
    <property type="term" value="P:cell wall mannoprotein biosynthetic process"/>
    <property type="evidence" value="ECO:0007669"/>
    <property type="project" value="TreeGrafter"/>
</dbReference>
<evidence type="ECO:0000313" key="9">
    <source>
        <dbReference type="EMBL" id="CAF4414807.1"/>
    </source>
</evidence>
<dbReference type="EMBL" id="CAJNXB010003225">
    <property type="protein sequence ID" value="CAF3301577.1"/>
    <property type="molecule type" value="Genomic_DNA"/>
</dbReference>
<name>A0A817SVN6_9BILA</name>
<keyword evidence="3" id="KW-1133">Transmembrane helix</keyword>
<keyword evidence="2" id="KW-0808">Transferase</keyword>
<evidence type="ECO:0000313" key="5">
    <source>
        <dbReference type="EMBL" id="CAF3325598.1"/>
    </source>
</evidence>
<dbReference type="InterPro" id="IPR002685">
    <property type="entry name" value="Glyco_trans_15"/>
</dbReference>
<dbReference type="GO" id="GO:0000026">
    <property type="term" value="F:alpha-1,2-mannosyltransferase activity"/>
    <property type="evidence" value="ECO:0007669"/>
    <property type="project" value="TreeGrafter"/>
</dbReference>
<dbReference type="OrthoDB" id="10030358at2759"/>
<dbReference type="Proteomes" id="UP000663869">
    <property type="component" value="Unassembled WGS sequence"/>
</dbReference>
<protein>
    <recommendedName>
        <fullName evidence="12">Hexosyltransferase</fullName>
    </recommendedName>
</protein>
<dbReference type="GO" id="GO:0006487">
    <property type="term" value="P:protein N-linked glycosylation"/>
    <property type="evidence" value="ECO:0007669"/>
    <property type="project" value="TreeGrafter"/>
</dbReference>
<reference evidence="4" key="1">
    <citation type="submission" date="2021-02" db="EMBL/GenBank/DDBJ databases">
        <authorList>
            <person name="Nowell W R."/>
        </authorList>
    </citation>
    <scope>NUCLEOTIDE SEQUENCE</scope>
</reference>
<evidence type="ECO:0000313" key="4">
    <source>
        <dbReference type="EMBL" id="CAF3301577.1"/>
    </source>
</evidence>
<dbReference type="EMBL" id="CAJOBP010003686">
    <property type="protein sequence ID" value="CAF4414807.1"/>
    <property type="molecule type" value="Genomic_DNA"/>
</dbReference>
<keyword evidence="11" id="KW-1185">Reference proteome</keyword>
<evidence type="ECO:0000313" key="8">
    <source>
        <dbReference type="EMBL" id="CAF4302806.1"/>
    </source>
</evidence>
<evidence type="ECO:0008006" key="12">
    <source>
        <dbReference type="Google" id="ProtNLM"/>
    </source>
</evidence>
<dbReference type="GO" id="GO:0016020">
    <property type="term" value="C:membrane"/>
    <property type="evidence" value="ECO:0007669"/>
    <property type="project" value="InterPro"/>
</dbReference>
<evidence type="ECO:0000256" key="2">
    <source>
        <dbReference type="ARBA" id="ARBA00022679"/>
    </source>
</evidence>
<accession>A0A817SVN6</accession>
<evidence type="ECO:0000313" key="10">
    <source>
        <dbReference type="Proteomes" id="UP000663825"/>
    </source>
</evidence>
<evidence type="ECO:0000256" key="1">
    <source>
        <dbReference type="ARBA" id="ARBA00007677"/>
    </source>
</evidence>
<evidence type="ECO:0000313" key="6">
    <source>
        <dbReference type="EMBL" id="CAF3549558.1"/>
    </source>
</evidence>
<comment type="caution">
    <text evidence="4">The sequence shown here is derived from an EMBL/GenBank/DDBJ whole genome shotgun (WGS) entry which is preliminary data.</text>
</comment>
<feature type="transmembrane region" description="Helical" evidence="3">
    <location>
        <begin position="16"/>
        <end position="37"/>
    </location>
</feature>
<gene>
    <name evidence="6" type="ORF">FME351_LOCUS19412</name>
    <name evidence="7" type="ORF">HFQ381_LOCUS2886</name>
    <name evidence="5" type="ORF">LUA448_LOCUS10414</name>
    <name evidence="4" type="ORF">TIS948_LOCUS18394</name>
    <name evidence="8" type="ORF">TSG867_LOCUS6371</name>
    <name evidence="9" type="ORF">UJA718_LOCUS20103</name>
</gene>
<sequence length="334" mass="40103">MENIIRIRQMPKTFRGLIMLVLVIIYITIFPNVTSYYEQENQQASVRGVITTLIRSTNRSVLLTINMIHSIIEFYPVNDGYLYPFLIFHDENFTSAMRQQILSCVLQNDNQLQISFALVDFRTKVQVSTESRFEKPIGYRLMCRFWTYDIFYHPLIIHGQYDYLMRMDDDSYFSNIMKRDPFIYIASRKLDYIYRSTYVEPFTPMEPILKRFIQKTTLRRDCIYNNFFVIRLKWFYESQRVQSFVRELIDDDLILREYIGDGCAHSAILEVDNHVKVERISDMPYGHNYHLMPKGYWGMKFREVNGFEEEMNKSCRQLTVLRHSRGIIKRIKIS</sequence>
<dbReference type="Proteomes" id="UP000663825">
    <property type="component" value="Unassembled WGS sequence"/>
</dbReference>
<dbReference type="Proteomes" id="UP000663833">
    <property type="component" value="Unassembled WGS sequence"/>
</dbReference>
<dbReference type="AlphaFoldDB" id="A0A817SVN6"/>
<dbReference type="Gene3D" id="3.90.550.10">
    <property type="entry name" value="Spore Coat Polysaccharide Biosynthesis Protein SpsA, Chain A"/>
    <property type="match status" value="1"/>
</dbReference>
<dbReference type="EMBL" id="CAJNYU010002403">
    <property type="protein sequence ID" value="CAF3549558.1"/>
    <property type="molecule type" value="Genomic_DNA"/>
</dbReference>